<dbReference type="AlphaFoldDB" id="A0A517QXC4"/>
<keyword evidence="3" id="KW-1185">Reference proteome</keyword>
<dbReference type="NCBIfam" id="NF003711">
    <property type="entry name" value="PRK05325.2-3"/>
    <property type="match status" value="1"/>
</dbReference>
<dbReference type="OrthoDB" id="9788289at2"/>
<dbReference type="KEGG" id="svp:Pan189_06720"/>
<proteinExistence type="predicted"/>
<protein>
    <recommendedName>
        <fullName evidence="4">DUF444 family protein</fullName>
    </recommendedName>
</protein>
<dbReference type="Proteomes" id="UP000317318">
    <property type="component" value="Chromosome"/>
</dbReference>
<dbReference type="EMBL" id="CP036268">
    <property type="protein sequence ID" value="QDT36316.1"/>
    <property type="molecule type" value="Genomic_DNA"/>
</dbReference>
<reference evidence="2 3" key="1">
    <citation type="submission" date="2019-02" db="EMBL/GenBank/DDBJ databases">
        <title>Deep-cultivation of Planctomycetes and their phenomic and genomic characterization uncovers novel biology.</title>
        <authorList>
            <person name="Wiegand S."/>
            <person name="Jogler M."/>
            <person name="Boedeker C."/>
            <person name="Pinto D."/>
            <person name="Vollmers J."/>
            <person name="Rivas-Marin E."/>
            <person name="Kohn T."/>
            <person name="Peeters S.H."/>
            <person name="Heuer A."/>
            <person name="Rast P."/>
            <person name="Oberbeckmann S."/>
            <person name="Bunk B."/>
            <person name="Jeske O."/>
            <person name="Meyerdierks A."/>
            <person name="Storesund J.E."/>
            <person name="Kallscheuer N."/>
            <person name="Luecker S."/>
            <person name="Lage O.M."/>
            <person name="Pohl T."/>
            <person name="Merkel B.J."/>
            <person name="Hornburger P."/>
            <person name="Mueller R.-W."/>
            <person name="Bruemmer F."/>
            <person name="Labrenz M."/>
            <person name="Spormann A.M."/>
            <person name="Op den Camp H."/>
            <person name="Overmann J."/>
            <person name="Amann R."/>
            <person name="Jetten M.S.M."/>
            <person name="Mascher T."/>
            <person name="Medema M.H."/>
            <person name="Devos D.P."/>
            <person name="Kaster A.-K."/>
            <person name="Ovreas L."/>
            <person name="Rohde M."/>
            <person name="Galperin M.Y."/>
            <person name="Jogler C."/>
        </authorList>
    </citation>
    <scope>NUCLEOTIDE SEQUENCE [LARGE SCALE GENOMIC DNA]</scope>
    <source>
        <strain evidence="2 3">Pan189</strain>
    </source>
</reference>
<evidence type="ECO:0008006" key="4">
    <source>
        <dbReference type="Google" id="ProtNLM"/>
    </source>
</evidence>
<dbReference type="RefSeq" id="WP_145362527.1">
    <property type="nucleotide sequence ID" value="NZ_CP036268.1"/>
</dbReference>
<evidence type="ECO:0000313" key="2">
    <source>
        <dbReference type="EMBL" id="QDT36316.1"/>
    </source>
</evidence>
<evidence type="ECO:0000313" key="3">
    <source>
        <dbReference type="Proteomes" id="UP000317318"/>
    </source>
</evidence>
<dbReference type="PANTHER" id="PTHR30510:SF2">
    <property type="entry name" value="UPF0229 PROTEIN YEAH"/>
    <property type="match status" value="1"/>
</dbReference>
<organism evidence="2 3">
    <name type="scientific">Stratiformator vulcanicus</name>
    <dbReference type="NCBI Taxonomy" id="2527980"/>
    <lineage>
        <taxon>Bacteria</taxon>
        <taxon>Pseudomonadati</taxon>
        <taxon>Planctomycetota</taxon>
        <taxon>Planctomycetia</taxon>
        <taxon>Planctomycetales</taxon>
        <taxon>Planctomycetaceae</taxon>
        <taxon>Stratiformator</taxon>
    </lineage>
</organism>
<accession>A0A517QXC4</accession>
<evidence type="ECO:0000256" key="1">
    <source>
        <dbReference type="SAM" id="MobiDB-lite"/>
    </source>
</evidence>
<name>A0A517QXC4_9PLAN</name>
<dbReference type="PANTHER" id="PTHR30510">
    <property type="entry name" value="UPF0229 PROTEIN YEAH"/>
    <property type="match status" value="1"/>
</dbReference>
<feature type="region of interest" description="Disordered" evidence="1">
    <location>
        <begin position="122"/>
        <end position="141"/>
    </location>
</feature>
<feature type="region of interest" description="Disordered" evidence="1">
    <location>
        <begin position="43"/>
        <end position="97"/>
    </location>
</feature>
<gene>
    <name evidence="2" type="ORF">Pan189_06720</name>
</gene>
<dbReference type="Pfam" id="PF04285">
    <property type="entry name" value="DUF444"/>
    <property type="match status" value="2"/>
</dbReference>
<sequence length="369" mass="41882">MSRAIDQDMQRFKDIVRGRIRKDLRRYITHGELYGRKGRETVSIPVPNVETPRFRHGNKGSGGVGQGEGEDGTPIGRGGDQDGDGTGQAGSEPGGHVREVEVTLDELAEMLAAELALPNIEPKGKDSIKSRKDKYSSIRRTGPDSLRHVKRTYKRALKRQIAAGEFNPKEPRIIPVRGDEEYRSWKPVLEPQANAAIIYMMDVSGSMTDEQKEIVRIESFWIDTWLKKQYDGVERRYIVHDAVAHEVDEDTFYRTRESGGTRISSAYKACSIIIDRDFPPADWNIYCFQFSDGDNWGEDNEGCLKVLTDSILPHCNLFCYGQVESPYGSGDYIRELRRIKDEYEQMILSEIDDKDAIFDSIKTFLGTGR</sequence>
<dbReference type="InterPro" id="IPR006698">
    <property type="entry name" value="UPF0229"/>
</dbReference>